<dbReference type="Pfam" id="PF15227">
    <property type="entry name" value="zf-C3HC4_4"/>
    <property type="match status" value="1"/>
</dbReference>
<reference evidence="6" key="2">
    <citation type="submission" date="2025-09" db="UniProtKB">
        <authorList>
            <consortium name="Ensembl"/>
        </authorList>
    </citation>
    <scope>IDENTIFICATION</scope>
</reference>
<name>A0A8C7WS95_9TELE</name>
<keyword evidence="2 4" id="KW-0863">Zinc-finger</keyword>
<dbReference type="GO" id="GO:0008270">
    <property type="term" value="F:zinc ion binding"/>
    <property type="evidence" value="ECO:0007669"/>
    <property type="project" value="UniProtKB-KW"/>
</dbReference>
<proteinExistence type="predicted"/>
<dbReference type="Proteomes" id="UP000694383">
    <property type="component" value="Unplaced"/>
</dbReference>
<dbReference type="AlphaFoldDB" id="A0A8C7WS95"/>
<evidence type="ECO:0000256" key="2">
    <source>
        <dbReference type="ARBA" id="ARBA00022771"/>
    </source>
</evidence>
<organism evidence="6 7">
    <name type="scientific">Oryzias sinensis</name>
    <name type="common">Chinese medaka</name>
    <dbReference type="NCBI Taxonomy" id="183150"/>
    <lineage>
        <taxon>Eukaryota</taxon>
        <taxon>Metazoa</taxon>
        <taxon>Chordata</taxon>
        <taxon>Craniata</taxon>
        <taxon>Vertebrata</taxon>
        <taxon>Euteleostomi</taxon>
        <taxon>Actinopterygii</taxon>
        <taxon>Neopterygii</taxon>
        <taxon>Teleostei</taxon>
        <taxon>Neoteleostei</taxon>
        <taxon>Acanthomorphata</taxon>
        <taxon>Ovalentaria</taxon>
        <taxon>Atherinomorphae</taxon>
        <taxon>Beloniformes</taxon>
        <taxon>Adrianichthyidae</taxon>
        <taxon>Oryziinae</taxon>
        <taxon>Oryzias</taxon>
    </lineage>
</organism>
<dbReference type="PANTHER" id="PTHR25465">
    <property type="entry name" value="B-BOX DOMAIN CONTAINING"/>
    <property type="match status" value="1"/>
</dbReference>
<dbReference type="GeneTree" id="ENSGT01150000286922"/>
<keyword evidence="1" id="KW-0479">Metal-binding</keyword>
<dbReference type="PANTHER" id="PTHR25465:SF5">
    <property type="entry name" value="E3 UBIQUITIN_ISG15 LIGASE TRIM25-RELATED"/>
    <property type="match status" value="1"/>
</dbReference>
<dbReference type="Ensembl" id="ENSOSIT00000002658.1">
    <property type="protein sequence ID" value="ENSOSIP00000002482.1"/>
    <property type="gene ID" value="ENSOSIG00000001448.1"/>
</dbReference>
<dbReference type="SMART" id="SM00184">
    <property type="entry name" value="RING"/>
    <property type="match status" value="1"/>
</dbReference>
<evidence type="ECO:0000313" key="6">
    <source>
        <dbReference type="Ensembl" id="ENSOSIP00000002482.1"/>
    </source>
</evidence>
<dbReference type="InterPro" id="IPR017907">
    <property type="entry name" value="Znf_RING_CS"/>
</dbReference>
<keyword evidence="3" id="KW-0862">Zinc</keyword>
<dbReference type="PROSITE" id="PS50089">
    <property type="entry name" value="ZF_RING_2"/>
    <property type="match status" value="1"/>
</dbReference>
<evidence type="ECO:0000259" key="5">
    <source>
        <dbReference type="PROSITE" id="PS50089"/>
    </source>
</evidence>
<evidence type="ECO:0000256" key="1">
    <source>
        <dbReference type="ARBA" id="ARBA00022723"/>
    </source>
</evidence>
<evidence type="ECO:0000256" key="3">
    <source>
        <dbReference type="ARBA" id="ARBA00022833"/>
    </source>
</evidence>
<dbReference type="InterPro" id="IPR001841">
    <property type="entry name" value="Znf_RING"/>
</dbReference>
<evidence type="ECO:0000313" key="7">
    <source>
        <dbReference type="Proteomes" id="UP000694383"/>
    </source>
</evidence>
<dbReference type="InterPro" id="IPR051051">
    <property type="entry name" value="E3_ubiq-ligase_TRIM/RNF"/>
</dbReference>
<evidence type="ECO:0000256" key="4">
    <source>
        <dbReference type="PROSITE-ProRule" id="PRU00175"/>
    </source>
</evidence>
<accession>A0A8C7WS95</accession>
<feature type="domain" description="RING-type" evidence="5">
    <location>
        <begin position="37"/>
        <end position="78"/>
    </location>
</feature>
<reference evidence="6" key="1">
    <citation type="submission" date="2025-08" db="UniProtKB">
        <authorList>
            <consortium name="Ensembl"/>
        </authorList>
    </citation>
    <scope>IDENTIFICATION</scope>
</reference>
<protein>
    <recommendedName>
        <fullName evidence="5">RING-type domain-containing protein</fullName>
    </recommendedName>
</protein>
<sequence length="141" mass="16007">GASKMNKKRLWKFSSQDTENISSCCKGVDLDEESFSCSICLDLLKDPVAIPCGHSYCMKCLQGLWDAEEKIHSCPQCRKTFTPRPVLGKNVMLAALRPVHTGTNIRQALFASVFRHIFFRRFLLTMSRANMQFHYLTLDGA</sequence>
<dbReference type="PROSITE" id="PS00518">
    <property type="entry name" value="ZF_RING_1"/>
    <property type="match status" value="1"/>
</dbReference>
<keyword evidence="7" id="KW-1185">Reference proteome</keyword>
<dbReference type="Gene3D" id="3.30.40.10">
    <property type="entry name" value="Zinc/RING finger domain, C3HC4 (zinc finger)"/>
    <property type="match status" value="1"/>
</dbReference>
<dbReference type="SUPFAM" id="SSF57850">
    <property type="entry name" value="RING/U-box"/>
    <property type="match status" value="1"/>
</dbReference>
<dbReference type="InterPro" id="IPR013083">
    <property type="entry name" value="Znf_RING/FYVE/PHD"/>
</dbReference>